<keyword evidence="1 3" id="KW-0560">Oxidoreductase</keyword>
<dbReference type="Pfam" id="PF00171">
    <property type="entry name" value="Aldedh"/>
    <property type="match status" value="1"/>
</dbReference>
<accession>A0A090R3R1</accession>
<dbReference type="eggNOG" id="COG1012">
    <property type="taxonomic scope" value="Bacteria"/>
</dbReference>
<gene>
    <name evidence="3" type="ORF">JCM19237_5175</name>
</gene>
<dbReference type="InterPro" id="IPR016161">
    <property type="entry name" value="Ald_DH/histidinol_DH"/>
</dbReference>
<dbReference type="InterPro" id="IPR016162">
    <property type="entry name" value="Ald_DH_N"/>
</dbReference>
<reference evidence="3 4" key="1">
    <citation type="journal article" date="2014" name="Genome Announc.">
        <title>Draft Genome Sequences of Two Vibrionaceae Species, Vibrio ponticus C121 and Photobacterium aphoticum C119, Isolated as Coral Reef Microbiota.</title>
        <authorList>
            <person name="Al-saari N."/>
            <person name="Meirelles P.M."/>
            <person name="Mino S."/>
            <person name="Suda W."/>
            <person name="Oshima K."/>
            <person name="Hattori M."/>
            <person name="Ohkuma M."/>
            <person name="Thompson F.L."/>
            <person name="Gomez-Gil B."/>
            <person name="Sawabe T."/>
            <person name="Sawabe T."/>
        </authorList>
    </citation>
    <scope>NUCLEOTIDE SEQUENCE [LARGE SCALE GENOMIC DNA]</scope>
    <source>
        <strain evidence="3 4">JCM 19237</strain>
    </source>
</reference>
<evidence type="ECO:0000256" key="1">
    <source>
        <dbReference type="ARBA" id="ARBA00023002"/>
    </source>
</evidence>
<comment type="caution">
    <text evidence="3">The sequence shown here is derived from an EMBL/GenBank/DDBJ whole genome shotgun (WGS) entry which is preliminary data.</text>
</comment>
<name>A0A090R3R1_9GAMM</name>
<feature type="domain" description="Aldehyde dehydrogenase" evidence="2">
    <location>
        <begin position="2"/>
        <end position="83"/>
    </location>
</feature>
<evidence type="ECO:0000313" key="4">
    <source>
        <dbReference type="Proteomes" id="UP000029227"/>
    </source>
</evidence>
<sequence>MNGEVICEIPRSCAKDIDMALDAAHQAKDAWAKTSVTERANLMLKIADRIEANLAMLAVAETWDNGKAVRETLAADLRCVSTTSVTTPAVSVRRKAPLEKLTSTPWLITSMNRLAWSDKSFRGTSHS</sequence>
<dbReference type="GO" id="GO:0004029">
    <property type="term" value="F:aldehyde dehydrogenase (NAD+) activity"/>
    <property type="evidence" value="ECO:0007669"/>
    <property type="project" value="UniProtKB-EC"/>
</dbReference>
<dbReference type="Proteomes" id="UP000029227">
    <property type="component" value="Unassembled WGS sequence"/>
</dbReference>
<dbReference type="EMBL" id="BBMN01000001">
    <property type="protein sequence ID" value="GAL02282.1"/>
    <property type="molecule type" value="Genomic_DNA"/>
</dbReference>
<dbReference type="PANTHER" id="PTHR43111">
    <property type="entry name" value="ALDEHYDE DEHYDROGENASE B-RELATED"/>
    <property type="match status" value="1"/>
</dbReference>
<dbReference type="AlphaFoldDB" id="A0A090R3R1"/>
<proteinExistence type="predicted"/>
<dbReference type="SUPFAM" id="SSF53720">
    <property type="entry name" value="ALDH-like"/>
    <property type="match status" value="1"/>
</dbReference>
<dbReference type="STRING" id="754436.JCM19237_5175"/>
<dbReference type="PANTHER" id="PTHR43111:SF1">
    <property type="entry name" value="ALDEHYDE DEHYDROGENASE B-RELATED"/>
    <property type="match status" value="1"/>
</dbReference>
<dbReference type="EC" id="1.2.1.3" evidence="3"/>
<dbReference type="InterPro" id="IPR015590">
    <property type="entry name" value="Aldehyde_DH_dom"/>
</dbReference>
<organism evidence="3 4">
    <name type="scientific">Photobacterium aphoticum</name>
    <dbReference type="NCBI Taxonomy" id="754436"/>
    <lineage>
        <taxon>Bacteria</taxon>
        <taxon>Pseudomonadati</taxon>
        <taxon>Pseudomonadota</taxon>
        <taxon>Gammaproteobacteria</taxon>
        <taxon>Vibrionales</taxon>
        <taxon>Vibrionaceae</taxon>
        <taxon>Photobacterium</taxon>
    </lineage>
</organism>
<evidence type="ECO:0000259" key="2">
    <source>
        <dbReference type="Pfam" id="PF00171"/>
    </source>
</evidence>
<evidence type="ECO:0000313" key="3">
    <source>
        <dbReference type="EMBL" id="GAL02282.1"/>
    </source>
</evidence>
<protein>
    <submittedName>
        <fullName evidence="3">Aldehyde dehydrogenase</fullName>
        <ecNumber evidence="3">1.2.1.3</ecNumber>
    </submittedName>
</protein>
<dbReference type="Gene3D" id="3.40.605.10">
    <property type="entry name" value="Aldehyde Dehydrogenase, Chain A, domain 1"/>
    <property type="match status" value="1"/>
</dbReference>